<dbReference type="Gramene" id="KOM56849">
    <property type="protein sequence ID" value="KOM56849"/>
    <property type="gene ID" value="LR48_Vigan10g274100"/>
</dbReference>
<sequence>MADMISSFPDDILCYILSFLPSNEVVATSVLSKRWYRLWRWVHSFDFDYHIRGNDKNKEAYYPFLLSMLSFLAFRRLDQPLHRFRLRCHSKFHRPVTISILTSKWINDAVSEIGRVQHLDLNLNLHIAMPSVVFSCKTLVVLKLANITLKDVSFVDLPLLKILHLRTVYFSEGLGFTQLLSGTPNLEDLEAINITVNPEGKFNRLPKLVRAKITGILFSLEIVNNVKVLPTNWLMHLCQQDLVFEFHNLVELKLNLPYIQNWIELLETLKHCPKLQTLAIRYFKTSFGSSAEGQEEAVWTYPESVPACISSHLKTCRLENYRGSIDEFRFARYIMQNATYLRTMKIKICTYNNSTHWEKFDMKRDLSSCIKNSDTCKLSFE</sequence>
<dbReference type="InterPro" id="IPR053781">
    <property type="entry name" value="F-box_AtFBL13-like"/>
</dbReference>
<protein>
    <recommendedName>
        <fullName evidence="1">F-box domain-containing protein</fullName>
    </recommendedName>
</protein>
<feature type="domain" description="F-box" evidence="1">
    <location>
        <begin position="2"/>
        <end position="38"/>
    </location>
</feature>
<dbReference type="Proteomes" id="UP000053144">
    <property type="component" value="Chromosome 10"/>
</dbReference>
<dbReference type="PANTHER" id="PTHR31900:SF34">
    <property type="entry name" value="EMB|CAB62440.1-RELATED"/>
    <property type="match status" value="1"/>
</dbReference>
<dbReference type="CDD" id="cd22160">
    <property type="entry name" value="F-box_AtFBL13-like"/>
    <property type="match status" value="1"/>
</dbReference>
<dbReference type="SUPFAM" id="SSF52047">
    <property type="entry name" value="RNI-like"/>
    <property type="match status" value="1"/>
</dbReference>
<dbReference type="InterPro" id="IPR001810">
    <property type="entry name" value="F-box_dom"/>
</dbReference>
<dbReference type="AlphaFoldDB" id="A0A0L9VQ20"/>
<dbReference type="SMART" id="SM00256">
    <property type="entry name" value="FBOX"/>
    <property type="match status" value="1"/>
</dbReference>
<dbReference type="InterPro" id="IPR036047">
    <property type="entry name" value="F-box-like_dom_sf"/>
</dbReference>
<dbReference type="PROSITE" id="PS50181">
    <property type="entry name" value="FBOX"/>
    <property type="match status" value="1"/>
</dbReference>
<dbReference type="PANTHER" id="PTHR31900">
    <property type="entry name" value="F-BOX/RNI SUPERFAMILY PROTEIN-RELATED"/>
    <property type="match status" value="1"/>
</dbReference>
<dbReference type="Gene3D" id="1.20.1280.50">
    <property type="match status" value="1"/>
</dbReference>
<evidence type="ECO:0000313" key="3">
    <source>
        <dbReference type="Proteomes" id="UP000053144"/>
    </source>
</evidence>
<evidence type="ECO:0000259" key="1">
    <source>
        <dbReference type="PROSITE" id="PS50181"/>
    </source>
</evidence>
<dbReference type="InterPro" id="IPR006566">
    <property type="entry name" value="FBD"/>
</dbReference>
<dbReference type="KEGG" id="var:108344592"/>
<reference evidence="3" key="1">
    <citation type="journal article" date="2015" name="Proc. Natl. Acad. Sci. U.S.A.">
        <title>Genome sequencing of adzuki bean (Vigna angularis) provides insight into high starch and low fat accumulation and domestication.</title>
        <authorList>
            <person name="Yang K."/>
            <person name="Tian Z."/>
            <person name="Chen C."/>
            <person name="Luo L."/>
            <person name="Zhao B."/>
            <person name="Wang Z."/>
            <person name="Yu L."/>
            <person name="Li Y."/>
            <person name="Sun Y."/>
            <person name="Li W."/>
            <person name="Chen Y."/>
            <person name="Li Y."/>
            <person name="Zhang Y."/>
            <person name="Ai D."/>
            <person name="Zhao J."/>
            <person name="Shang C."/>
            <person name="Ma Y."/>
            <person name="Wu B."/>
            <person name="Wang M."/>
            <person name="Gao L."/>
            <person name="Sun D."/>
            <person name="Zhang P."/>
            <person name="Guo F."/>
            <person name="Wang W."/>
            <person name="Li Y."/>
            <person name="Wang J."/>
            <person name="Varshney R.K."/>
            <person name="Wang J."/>
            <person name="Ling H.Q."/>
            <person name="Wan P."/>
        </authorList>
    </citation>
    <scope>NUCLEOTIDE SEQUENCE</scope>
    <source>
        <strain evidence="3">cv. Jingnong 6</strain>
    </source>
</reference>
<dbReference type="SMART" id="SM00579">
    <property type="entry name" value="FBD"/>
    <property type="match status" value="1"/>
</dbReference>
<dbReference type="OrthoDB" id="1434964at2759"/>
<dbReference type="SUPFAM" id="SSF81383">
    <property type="entry name" value="F-box domain"/>
    <property type="match status" value="1"/>
</dbReference>
<dbReference type="Gene3D" id="3.80.10.10">
    <property type="entry name" value="Ribonuclease Inhibitor"/>
    <property type="match status" value="1"/>
</dbReference>
<dbReference type="OMA" id="KWINDAV"/>
<accession>A0A0L9VQ20</accession>
<dbReference type="Pfam" id="PF08387">
    <property type="entry name" value="FBD"/>
    <property type="match status" value="1"/>
</dbReference>
<evidence type="ECO:0000313" key="2">
    <source>
        <dbReference type="EMBL" id="KOM56849.1"/>
    </source>
</evidence>
<proteinExistence type="predicted"/>
<dbReference type="InterPro" id="IPR050232">
    <property type="entry name" value="FBL13/AtMIF1-like"/>
</dbReference>
<organism evidence="2 3">
    <name type="scientific">Phaseolus angularis</name>
    <name type="common">Azuki bean</name>
    <name type="synonym">Vigna angularis</name>
    <dbReference type="NCBI Taxonomy" id="3914"/>
    <lineage>
        <taxon>Eukaryota</taxon>
        <taxon>Viridiplantae</taxon>
        <taxon>Streptophyta</taxon>
        <taxon>Embryophyta</taxon>
        <taxon>Tracheophyta</taxon>
        <taxon>Spermatophyta</taxon>
        <taxon>Magnoliopsida</taxon>
        <taxon>eudicotyledons</taxon>
        <taxon>Gunneridae</taxon>
        <taxon>Pentapetalae</taxon>
        <taxon>rosids</taxon>
        <taxon>fabids</taxon>
        <taxon>Fabales</taxon>
        <taxon>Fabaceae</taxon>
        <taxon>Papilionoideae</taxon>
        <taxon>50 kb inversion clade</taxon>
        <taxon>NPAAA clade</taxon>
        <taxon>indigoferoid/millettioid clade</taxon>
        <taxon>Phaseoleae</taxon>
        <taxon>Vigna</taxon>
    </lineage>
</organism>
<name>A0A0L9VQ20_PHAAN</name>
<dbReference type="EMBL" id="CM003380">
    <property type="protein sequence ID" value="KOM56849.1"/>
    <property type="molecule type" value="Genomic_DNA"/>
</dbReference>
<dbReference type="STRING" id="3914.A0A0L9VQ20"/>
<dbReference type="InterPro" id="IPR032675">
    <property type="entry name" value="LRR_dom_sf"/>
</dbReference>
<gene>
    <name evidence="2" type="ORF">LR48_Vigan10g274100</name>
</gene>
<dbReference type="Pfam" id="PF00646">
    <property type="entry name" value="F-box"/>
    <property type="match status" value="1"/>
</dbReference>